<sequence>MKLGLFMKMALKAKKEAPAPLKTDAKAKVLKAKKAVLKGFQSYTHTHTNTKVTHLPTTQVLEAKKTALYPQKSTPRISKLDHCAIIKFPLTTESTIKKTEDNITLMFTVDVKADEYHIKQAVTAR</sequence>
<protein>
    <submittedName>
        <fullName evidence="2">60S ribosomal protein L23a-like</fullName>
    </submittedName>
</protein>
<keyword evidence="1" id="KW-1185">Reference proteome</keyword>
<organism evidence="1 2">
    <name type="scientific">Echinops telfairi</name>
    <name type="common">Lesser hedgehog tenrec</name>
    <dbReference type="NCBI Taxonomy" id="9371"/>
    <lineage>
        <taxon>Eukaryota</taxon>
        <taxon>Metazoa</taxon>
        <taxon>Chordata</taxon>
        <taxon>Craniata</taxon>
        <taxon>Vertebrata</taxon>
        <taxon>Euteleostomi</taxon>
        <taxon>Mammalia</taxon>
        <taxon>Eutheria</taxon>
        <taxon>Afrotheria</taxon>
        <taxon>Tenrecidae</taxon>
        <taxon>Tenrecinae</taxon>
        <taxon>Echinops</taxon>
    </lineage>
</organism>
<reference evidence="2" key="1">
    <citation type="submission" date="2025-08" db="UniProtKB">
        <authorList>
            <consortium name="RefSeq"/>
        </authorList>
    </citation>
    <scope>IDENTIFICATION</scope>
</reference>
<accession>A0AC55DKQ7</accession>
<proteinExistence type="predicted"/>
<evidence type="ECO:0000313" key="1">
    <source>
        <dbReference type="Proteomes" id="UP000694863"/>
    </source>
</evidence>
<name>A0AC55DKQ7_ECHTE</name>
<dbReference type="RefSeq" id="XP_045152326.1">
    <property type="nucleotide sequence ID" value="XM_045296391.1"/>
</dbReference>
<dbReference type="Proteomes" id="UP000694863">
    <property type="component" value="Unplaced"/>
</dbReference>
<gene>
    <name evidence="2" type="primary">LOC101644864</name>
</gene>
<evidence type="ECO:0000313" key="2">
    <source>
        <dbReference type="RefSeq" id="XP_045152326.1"/>
    </source>
</evidence>